<feature type="transmembrane region" description="Helical" evidence="8">
    <location>
        <begin position="182"/>
        <end position="203"/>
    </location>
</feature>
<dbReference type="PANTHER" id="PTHR12911:SF22">
    <property type="entry name" value="SUN DOMAIN-CONTAINING PROTEIN 2"/>
    <property type="match status" value="1"/>
</dbReference>
<dbReference type="Pfam" id="PF18580">
    <property type="entry name" value="HTH_SUN2"/>
    <property type="match status" value="1"/>
</dbReference>
<feature type="compositionally biased region" description="Polar residues" evidence="7">
    <location>
        <begin position="60"/>
        <end position="72"/>
    </location>
</feature>
<dbReference type="InterPro" id="IPR040994">
    <property type="entry name" value="Sun_CC2"/>
</dbReference>
<feature type="region of interest" description="Disordered" evidence="7">
    <location>
        <begin position="50"/>
        <end position="72"/>
    </location>
</feature>
<gene>
    <name evidence="10" type="primary">LOC114794132</name>
</gene>
<evidence type="ECO:0000313" key="11">
    <source>
        <dbReference type="Proteomes" id="UP000694580"/>
    </source>
</evidence>
<dbReference type="GeneTree" id="ENSGT00940000160024"/>
<dbReference type="Pfam" id="PF07738">
    <property type="entry name" value="Sad1_UNC"/>
    <property type="match status" value="1"/>
</dbReference>
<reference evidence="10" key="2">
    <citation type="submission" date="2025-08" db="UniProtKB">
        <authorList>
            <consortium name="Ensembl"/>
        </authorList>
    </citation>
    <scope>IDENTIFICATION</scope>
</reference>
<evidence type="ECO:0000256" key="4">
    <source>
        <dbReference type="ARBA" id="ARBA00023136"/>
    </source>
</evidence>
<keyword evidence="1 8" id="KW-0812">Transmembrane</keyword>
<dbReference type="InterPro" id="IPR045119">
    <property type="entry name" value="SUN1-5"/>
</dbReference>
<keyword evidence="4 8" id="KW-0472">Membrane</keyword>
<dbReference type="FunFam" id="2.60.120.260:FF:000009">
    <property type="entry name" value="SUN domain-containing protein 1 isoform X1"/>
    <property type="match status" value="1"/>
</dbReference>
<keyword evidence="3 6" id="KW-0175">Coiled coil</keyword>
<dbReference type="PROSITE" id="PS51469">
    <property type="entry name" value="SUN"/>
    <property type="match status" value="1"/>
</dbReference>
<sequence length="600" mass="68948">MDVFFRKPPAYLRYMPRRSLRLIMSGYYSPNNTDTEDGISSTVNYRESPVRIFKKRSRSQGESQSTPKMDTPKISTIYSTTEESFTETCRRTLFYPSLVGLTANTSTPTSNSTNKHWSFISDTERARAWRKKHKLHGRRPLSDHPWVPAGLSMIFWYLYSIFVDDLLSRQTPTLRNLLSALMRLILIGSGFLFSYLTLSILLNDKSSKYLSTRYEHNVGSATVADLTKIYKELRDKEARWRETWERELDNAKKEMAEMKKTSQSQKLMSEMLKTEMNDVMKFVKNKELDHHIGVGDEIARVVKEVSELKSRLSTLTMESYELKERLDIQQSANEKIKNNVSDWLEQWMETSSRGVVMWPELQEALMALENRLLQTLAEEEQNVRNDLWTSVGESRQTEAFGYVTANDVREIVQSALSIYRADVIGMADHALESSGGCVLASRCSETYRPQFLSLFGLPLWYRAEGPRAVIQPEVHPGKCWAFKGSQGYITIALSSPVTVTHVTLEHLPKILSPSGHIASAPREFAVYGMTDLDQKKGTFLGAFVYDYDGRPVQTFELEESVQGVYHVIELRVLTNWGHPEYTCIYRFRVHSQLQCLHSMT</sequence>
<dbReference type="Gene3D" id="2.60.120.260">
    <property type="entry name" value="Galactose-binding domain-like"/>
    <property type="match status" value="1"/>
</dbReference>
<feature type="coiled-coil region" evidence="6">
    <location>
        <begin position="241"/>
        <end position="268"/>
    </location>
</feature>
<dbReference type="AlphaFoldDB" id="A0AAY4AP16"/>
<dbReference type="GO" id="GO:0043495">
    <property type="term" value="F:protein-membrane adaptor activity"/>
    <property type="evidence" value="ECO:0007669"/>
    <property type="project" value="TreeGrafter"/>
</dbReference>
<dbReference type="GO" id="GO:0034993">
    <property type="term" value="C:meiotic nuclear membrane microtubule tethering complex"/>
    <property type="evidence" value="ECO:0007669"/>
    <property type="project" value="TreeGrafter"/>
</dbReference>
<comment type="subcellular location">
    <subcellularLocation>
        <location evidence="5">Nucleus inner membrane</location>
        <topology evidence="5">Single-pass type II membrane protein</topology>
    </subcellularLocation>
</comment>
<feature type="transmembrane region" description="Helical" evidence="8">
    <location>
        <begin position="144"/>
        <end position="162"/>
    </location>
</feature>
<evidence type="ECO:0000313" key="10">
    <source>
        <dbReference type="Ensembl" id="ENSDCDP00010010577.1"/>
    </source>
</evidence>
<evidence type="ECO:0000256" key="5">
    <source>
        <dbReference type="ARBA" id="ARBA00037816"/>
    </source>
</evidence>
<evidence type="ECO:0000256" key="6">
    <source>
        <dbReference type="SAM" id="Coils"/>
    </source>
</evidence>
<dbReference type="Proteomes" id="UP000694580">
    <property type="component" value="Chromosome 7"/>
</dbReference>
<evidence type="ECO:0000256" key="8">
    <source>
        <dbReference type="SAM" id="Phobius"/>
    </source>
</evidence>
<dbReference type="PANTHER" id="PTHR12911">
    <property type="entry name" value="SAD1/UNC-84-LIKE PROTEIN-RELATED"/>
    <property type="match status" value="1"/>
</dbReference>
<evidence type="ECO:0000256" key="3">
    <source>
        <dbReference type="ARBA" id="ARBA00023054"/>
    </source>
</evidence>
<keyword evidence="2 8" id="KW-1133">Transmembrane helix</keyword>
<accession>A0AAY4AP16</accession>
<dbReference type="InterPro" id="IPR012919">
    <property type="entry name" value="SUN_dom"/>
</dbReference>
<reference evidence="10" key="3">
    <citation type="submission" date="2025-09" db="UniProtKB">
        <authorList>
            <consortium name="Ensembl"/>
        </authorList>
    </citation>
    <scope>IDENTIFICATION</scope>
</reference>
<proteinExistence type="predicted"/>
<evidence type="ECO:0000256" key="2">
    <source>
        <dbReference type="ARBA" id="ARBA00022989"/>
    </source>
</evidence>
<organism evidence="10 11">
    <name type="scientific">Denticeps clupeoides</name>
    <name type="common">denticle herring</name>
    <dbReference type="NCBI Taxonomy" id="299321"/>
    <lineage>
        <taxon>Eukaryota</taxon>
        <taxon>Metazoa</taxon>
        <taxon>Chordata</taxon>
        <taxon>Craniata</taxon>
        <taxon>Vertebrata</taxon>
        <taxon>Euteleostomi</taxon>
        <taxon>Actinopterygii</taxon>
        <taxon>Neopterygii</taxon>
        <taxon>Teleostei</taxon>
        <taxon>Clupei</taxon>
        <taxon>Clupeiformes</taxon>
        <taxon>Denticipitoidei</taxon>
        <taxon>Denticipitidae</taxon>
        <taxon>Denticeps</taxon>
    </lineage>
</organism>
<name>A0AAY4AP16_9TELE</name>
<dbReference type="GO" id="GO:0005637">
    <property type="term" value="C:nuclear inner membrane"/>
    <property type="evidence" value="ECO:0007669"/>
    <property type="project" value="UniProtKB-SubCell"/>
</dbReference>
<feature type="domain" description="SUN" evidence="9">
    <location>
        <begin position="435"/>
        <end position="594"/>
    </location>
</feature>
<evidence type="ECO:0000256" key="7">
    <source>
        <dbReference type="SAM" id="MobiDB-lite"/>
    </source>
</evidence>
<protein>
    <recommendedName>
        <fullName evidence="9">SUN domain-containing protein</fullName>
    </recommendedName>
</protein>
<keyword evidence="11" id="KW-1185">Reference proteome</keyword>
<reference evidence="10 11" key="1">
    <citation type="submission" date="2020-06" db="EMBL/GenBank/DDBJ databases">
        <authorList>
            <consortium name="Wellcome Sanger Institute Data Sharing"/>
        </authorList>
    </citation>
    <scope>NUCLEOTIDE SEQUENCE [LARGE SCALE GENOMIC DNA]</scope>
</reference>
<evidence type="ECO:0000256" key="1">
    <source>
        <dbReference type="ARBA" id="ARBA00022692"/>
    </source>
</evidence>
<evidence type="ECO:0000259" key="9">
    <source>
        <dbReference type="PROSITE" id="PS51469"/>
    </source>
</evidence>
<dbReference type="Ensembl" id="ENSDCDT00010011083.1">
    <property type="protein sequence ID" value="ENSDCDP00010010577.1"/>
    <property type="gene ID" value="ENSDCDG00010004685.1"/>
</dbReference>